<protein>
    <recommendedName>
        <fullName evidence="4">Alpha/beta hydrolase fold-3 domain-containing protein</fullName>
    </recommendedName>
</protein>
<dbReference type="InterPro" id="IPR033140">
    <property type="entry name" value="Lipase_GDXG_put_SER_AS"/>
</dbReference>
<accession>A0AAD5LEB2</accession>
<evidence type="ECO:0000256" key="3">
    <source>
        <dbReference type="PROSITE-ProRule" id="PRU10038"/>
    </source>
</evidence>
<comment type="similarity">
    <text evidence="1">Belongs to the 'GDXG' lipolytic enzyme family.</text>
</comment>
<dbReference type="GO" id="GO:0016787">
    <property type="term" value="F:hydrolase activity"/>
    <property type="evidence" value="ECO:0007669"/>
    <property type="project" value="UniProtKB-KW"/>
</dbReference>
<dbReference type="EMBL" id="JAKCXM010000363">
    <property type="protein sequence ID" value="KAJ0395104.1"/>
    <property type="molecule type" value="Genomic_DNA"/>
</dbReference>
<name>A0AAD5LEB2_PYTIN</name>
<evidence type="ECO:0000313" key="5">
    <source>
        <dbReference type="EMBL" id="KAJ0395104.1"/>
    </source>
</evidence>
<keyword evidence="2" id="KW-0378">Hydrolase</keyword>
<evidence type="ECO:0000256" key="2">
    <source>
        <dbReference type="ARBA" id="ARBA00022801"/>
    </source>
</evidence>
<comment type="caution">
    <text evidence="5">The sequence shown here is derived from an EMBL/GenBank/DDBJ whole genome shotgun (WGS) entry which is preliminary data.</text>
</comment>
<dbReference type="AlphaFoldDB" id="A0AAD5LEB2"/>
<reference evidence="5" key="1">
    <citation type="submission" date="2021-12" db="EMBL/GenBank/DDBJ databases">
        <title>Prjna785345.</title>
        <authorList>
            <person name="Rujirawat T."/>
            <person name="Krajaejun T."/>
        </authorList>
    </citation>
    <scope>NUCLEOTIDE SEQUENCE</scope>
    <source>
        <strain evidence="5">Pi057C3</strain>
    </source>
</reference>
<evidence type="ECO:0000256" key="1">
    <source>
        <dbReference type="ARBA" id="ARBA00010515"/>
    </source>
</evidence>
<dbReference type="InterPro" id="IPR029058">
    <property type="entry name" value="AB_hydrolase_fold"/>
</dbReference>
<proteinExistence type="inferred from homology"/>
<dbReference type="PANTHER" id="PTHR48081">
    <property type="entry name" value="AB HYDROLASE SUPERFAMILY PROTEIN C4A8.06C"/>
    <property type="match status" value="1"/>
</dbReference>
<organism evidence="5 6">
    <name type="scientific">Pythium insidiosum</name>
    <name type="common">Pythiosis disease agent</name>
    <dbReference type="NCBI Taxonomy" id="114742"/>
    <lineage>
        <taxon>Eukaryota</taxon>
        <taxon>Sar</taxon>
        <taxon>Stramenopiles</taxon>
        <taxon>Oomycota</taxon>
        <taxon>Peronosporomycetes</taxon>
        <taxon>Pythiales</taxon>
        <taxon>Pythiaceae</taxon>
        <taxon>Pythium</taxon>
    </lineage>
</organism>
<dbReference type="Gene3D" id="3.40.50.1820">
    <property type="entry name" value="alpha/beta hydrolase"/>
    <property type="match status" value="1"/>
</dbReference>
<dbReference type="SUPFAM" id="SSF53474">
    <property type="entry name" value="alpha/beta-Hydrolases"/>
    <property type="match status" value="1"/>
</dbReference>
<sequence length="437" mass="48236">MVNARVVKHELTRRQSLLTALLSALQSVPTRLLATILALDAARIRGLLLRAAAGGSVYALLVCAFGGFYEKPWQLIGVTARMSYVTCRTLGDYIARGCRPIFPEWTLGFEITRALVREAMSKYGRCMMKPRNASFIRRQSEVLGTALGYLACKQCGTRTEPFEYNGLEHVWIKSASQPPVPPRTRVVVLFFHGGGYAVLSPRMYINVGAELQSRTARLLERPDVQVDVLLANYRKIPEYPYPIPPEDAYRMYEYLIDHEKLSPKQIIIAGDSAGGGLAMATLIRARDQGTSDERLPLGGILSCPFVDLEIGGDERKAPYCLIGDAAGQAIYDLYHPRDGPPSTWGDASPVHCDLKGLPPVYIQAAELDYIYPHAVRLADKARADGVKDWELDVHANVPHVFTNFPRSMLPIAAQGLEAMAAFAASRFREALARAESA</sequence>
<dbReference type="InterPro" id="IPR013094">
    <property type="entry name" value="AB_hydrolase_3"/>
</dbReference>
<feature type="domain" description="Alpha/beta hydrolase fold-3" evidence="4">
    <location>
        <begin position="188"/>
        <end position="402"/>
    </location>
</feature>
<evidence type="ECO:0000259" key="4">
    <source>
        <dbReference type="Pfam" id="PF07859"/>
    </source>
</evidence>
<dbReference type="Pfam" id="PF07859">
    <property type="entry name" value="Abhydrolase_3"/>
    <property type="match status" value="1"/>
</dbReference>
<feature type="active site" evidence="3">
    <location>
        <position position="272"/>
    </location>
</feature>
<dbReference type="PROSITE" id="PS01174">
    <property type="entry name" value="LIPASE_GDXG_SER"/>
    <property type="match status" value="1"/>
</dbReference>
<gene>
    <name evidence="5" type="ORF">P43SY_004656</name>
</gene>
<dbReference type="Proteomes" id="UP001209570">
    <property type="component" value="Unassembled WGS sequence"/>
</dbReference>
<dbReference type="PANTHER" id="PTHR48081:SF8">
    <property type="entry name" value="ALPHA_BETA HYDROLASE FOLD-3 DOMAIN-CONTAINING PROTEIN-RELATED"/>
    <property type="match status" value="1"/>
</dbReference>
<keyword evidence="6" id="KW-1185">Reference proteome</keyword>
<dbReference type="InterPro" id="IPR050300">
    <property type="entry name" value="GDXG_lipolytic_enzyme"/>
</dbReference>
<evidence type="ECO:0000313" key="6">
    <source>
        <dbReference type="Proteomes" id="UP001209570"/>
    </source>
</evidence>